<protein>
    <recommendedName>
        <fullName evidence="2">Transposase IS200-like domain-containing protein</fullName>
    </recommendedName>
</protein>
<dbReference type="KEGG" id="nja:NSJP_3624"/>
<dbReference type="GO" id="GO:0004803">
    <property type="term" value="F:transposase activity"/>
    <property type="evidence" value="ECO:0007669"/>
    <property type="project" value="InterPro"/>
</dbReference>
<evidence type="ECO:0000259" key="2">
    <source>
        <dbReference type="SMART" id="SM01321"/>
    </source>
</evidence>
<name>A0A1W1IA52_9BACT</name>
<dbReference type="InterPro" id="IPR036515">
    <property type="entry name" value="Transposase_17_sf"/>
</dbReference>
<dbReference type="Gene3D" id="3.30.70.1290">
    <property type="entry name" value="Transposase IS200-like"/>
    <property type="match status" value="1"/>
</dbReference>
<accession>A0A1W1IA52</accession>
<reference evidence="3 4" key="1">
    <citation type="submission" date="2017-03" db="EMBL/GenBank/DDBJ databases">
        <authorList>
            <person name="Afonso C.L."/>
            <person name="Miller P.J."/>
            <person name="Scott M.A."/>
            <person name="Spackman E."/>
            <person name="Goraichik I."/>
            <person name="Dimitrov K.M."/>
            <person name="Suarez D.L."/>
            <person name="Swayne D.E."/>
        </authorList>
    </citation>
    <scope>NUCLEOTIDE SEQUENCE [LARGE SCALE GENOMIC DNA]</scope>
    <source>
        <strain evidence="3">Genome sequencing of Nitrospira japonica strain NJ11</strain>
    </source>
</reference>
<dbReference type="PANTHER" id="PTHR34322:SF2">
    <property type="entry name" value="TRANSPOSASE IS200-LIKE DOMAIN-CONTAINING PROTEIN"/>
    <property type="match status" value="1"/>
</dbReference>
<dbReference type="EMBL" id="LT828648">
    <property type="protein sequence ID" value="SLM49791.1"/>
    <property type="molecule type" value="Genomic_DNA"/>
</dbReference>
<evidence type="ECO:0000313" key="4">
    <source>
        <dbReference type="Proteomes" id="UP000192042"/>
    </source>
</evidence>
<feature type="region of interest" description="Disordered" evidence="1">
    <location>
        <begin position="213"/>
        <end position="237"/>
    </location>
</feature>
<evidence type="ECO:0000313" key="3">
    <source>
        <dbReference type="EMBL" id="SLM49791.1"/>
    </source>
</evidence>
<dbReference type="GO" id="GO:0006313">
    <property type="term" value="P:DNA transposition"/>
    <property type="evidence" value="ECO:0007669"/>
    <property type="project" value="InterPro"/>
</dbReference>
<dbReference type="Pfam" id="PF01797">
    <property type="entry name" value="Y1_Tnp"/>
    <property type="match status" value="1"/>
</dbReference>
<sequence length="237" mass="27123">MVVAILSASMPRIPRGQVGGYAYHVLNRGNGGTAVFHKDGDYSAFFALLARAREKFPVKVLSVCVMPNHFHVVVQPAAEAVLSSSMQWWMTSHVRRYHRHYRTHGHVWQGRFKSFPIQQDAHLLTVMRYVLRNPVRSGLADCVMDWPWSSLRFPQLSDPIPIETPKNWLEWIDQPLFEHELTKLRLCVNRQQRFGEEAWQTATAAALGLESTLRRRGRPSKTAEKKPVPYLGPVSLS</sequence>
<evidence type="ECO:0000256" key="1">
    <source>
        <dbReference type="SAM" id="MobiDB-lite"/>
    </source>
</evidence>
<dbReference type="AlphaFoldDB" id="A0A1W1IA52"/>
<dbReference type="Proteomes" id="UP000192042">
    <property type="component" value="Chromosome I"/>
</dbReference>
<dbReference type="SUPFAM" id="SSF143422">
    <property type="entry name" value="Transposase IS200-like"/>
    <property type="match status" value="1"/>
</dbReference>
<proteinExistence type="predicted"/>
<organism evidence="3 4">
    <name type="scientific">Nitrospira japonica</name>
    <dbReference type="NCBI Taxonomy" id="1325564"/>
    <lineage>
        <taxon>Bacteria</taxon>
        <taxon>Pseudomonadati</taxon>
        <taxon>Nitrospirota</taxon>
        <taxon>Nitrospiria</taxon>
        <taxon>Nitrospirales</taxon>
        <taxon>Nitrospiraceae</taxon>
        <taxon>Nitrospira</taxon>
    </lineage>
</organism>
<dbReference type="GO" id="GO:0003677">
    <property type="term" value="F:DNA binding"/>
    <property type="evidence" value="ECO:0007669"/>
    <property type="project" value="InterPro"/>
</dbReference>
<dbReference type="SMART" id="SM01321">
    <property type="entry name" value="Y1_Tnp"/>
    <property type="match status" value="1"/>
</dbReference>
<feature type="domain" description="Transposase IS200-like" evidence="2">
    <location>
        <begin position="18"/>
        <end position="133"/>
    </location>
</feature>
<dbReference type="PANTHER" id="PTHR34322">
    <property type="entry name" value="TRANSPOSASE, Y1_TNP DOMAIN-CONTAINING"/>
    <property type="match status" value="1"/>
</dbReference>
<keyword evidence="4" id="KW-1185">Reference proteome</keyword>
<dbReference type="InterPro" id="IPR002686">
    <property type="entry name" value="Transposase_17"/>
</dbReference>
<gene>
    <name evidence="3" type="ORF">NSJP_3624</name>
</gene>
<dbReference type="STRING" id="1325564.NSJP_3624"/>